<feature type="region of interest" description="Disordered" evidence="2">
    <location>
        <begin position="647"/>
        <end position="666"/>
    </location>
</feature>
<accession>A0A9D3RIP3</accession>
<dbReference type="InterPro" id="IPR049390">
    <property type="entry name" value="FBF1_C"/>
</dbReference>
<feature type="coiled-coil region" evidence="1">
    <location>
        <begin position="827"/>
        <end position="868"/>
    </location>
</feature>
<evidence type="ECO:0000259" key="3">
    <source>
        <dbReference type="Pfam" id="PF21007"/>
    </source>
</evidence>
<keyword evidence="1" id="KW-0175">Coiled coil</keyword>
<sequence length="1023" mass="115437">MLSTRVSDRRTDMLSRSGKRSLLDDNFFSKLAQEADKEEEGSDVSEADPMALLESMKDTDDMDADLFGSKKAMNSTVAPTGATSTGDGDLKTEQKPTSPETAVPPVQTPKRDELTFDDEEDDLMDTLGFGESPKKKGGTSSGQRESSPAQKAQSRLDEILFPGKTPRPERPPTRENHLPEKNPLTKDPVAAEDDLMFGSYQPTLASSLEGRQSRRQPVRLSAEDISSPSPEKKGMSAPAAPPTAARPSRSAADWLGLKQEDPEVKKEELLPAMDSPKCRPSSPGCSAGSKRLSSGSSTLTGAKPPEIPASPKTLHSAAGPAGPAQAGEDDWLAGALTRKRSRAAPKPEEKQAVQPELLGCGEEAHLDSSASKHNPPASRRKSEDHPASSKEPQYEASPLPREKQRGMAKPPHHSDPLKEDQPTPAMSFPLPQQTYMENISTAVQSQLTQPGLSGTDYAVERGTLWAQRGGIQHRSGELASQAHLIQLETQMHSLQLERDQAEAVLQTLQRRHTQDMELLESKHRASVKLLEDALAEREARRQQENEELMERLATVTRQMEQERVELQAQYQRRLTQIQQDRDAEVKRLQELQRKSILEMKRDHEEQVQRLKRLKDEEIDALTSATSQTRSVTVVMEQMDHISRRLGDLSSRMESSQEHSAQGLEQGALQRKEQLRVLQEHLSQQERAMVEERLRLKEVITKMEAQLTEQQRQLEKERWRATADQAKAESAQRALEEQRRSLTQHITIEREELERAKSALLEEQQSVMQHCSEERRKLAVEWAQFHAQEKLRQEWAERESRRVLERESSREGSIITIAQEQADLRLRAGELRQHEEALTREKEVLQRQREEMEQERERLGVAAVRLKTRALELERFSKLASEKYEEGEQALQEARRVESEHSVRLGTIHAQMERLRLQEQHLHQEQMKITDHHREVEGLRQSIPSTTLPLSSTPFISDFASGFGGMQLAPPIRAPPPSSGPTEMQARLAVIRSTAQKDRDFLQDEQFFLETLKKEPYNSPLHTA</sequence>
<feature type="compositionally biased region" description="Low complexity" evidence="2">
    <location>
        <begin position="286"/>
        <end position="303"/>
    </location>
</feature>
<feature type="compositionally biased region" description="Basic and acidic residues" evidence="2">
    <location>
        <begin position="166"/>
        <end position="184"/>
    </location>
</feature>
<protein>
    <recommendedName>
        <fullName evidence="3">Fas-binding factor 1 C-terminal domain-containing protein</fullName>
    </recommendedName>
</protein>
<evidence type="ECO:0000313" key="5">
    <source>
        <dbReference type="Proteomes" id="UP001044222"/>
    </source>
</evidence>
<feature type="compositionally biased region" description="Polar residues" evidence="2">
    <location>
        <begin position="141"/>
        <end position="153"/>
    </location>
</feature>
<dbReference type="EMBL" id="JAFIRN010000017">
    <property type="protein sequence ID" value="KAG5831779.1"/>
    <property type="molecule type" value="Genomic_DNA"/>
</dbReference>
<comment type="caution">
    <text evidence="4">The sequence shown here is derived from an EMBL/GenBank/DDBJ whole genome shotgun (WGS) entry which is preliminary data.</text>
</comment>
<evidence type="ECO:0000256" key="1">
    <source>
        <dbReference type="SAM" id="Coils"/>
    </source>
</evidence>
<dbReference type="GO" id="GO:0097539">
    <property type="term" value="C:ciliary transition fiber"/>
    <property type="evidence" value="ECO:0007669"/>
    <property type="project" value="InterPro"/>
</dbReference>
<name>A0A9D3RIP3_ANGAN</name>
<feature type="region of interest" description="Disordered" evidence="2">
    <location>
        <begin position="33"/>
        <end position="429"/>
    </location>
</feature>
<dbReference type="AlphaFoldDB" id="A0A9D3RIP3"/>
<evidence type="ECO:0000256" key="2">
    <source>
        <dbReference type="SAM" id="MobiDB-lite"/>
    </source>
</evidence>
<organism evidence="4 5">
    <name type="scientific">Anguilla anguilla</name>
    <name type="common">European freshwater eel</name>
    <name type="synonym">Muraena anguilla</name>
    <dbReference type="NCBI Taxonomy" id="7936"/>
    <lineage>
        <taxon>Eukaryota</taxon>
        <taxon>Metazoa</taxon>
        <taxon>Chordata</taxon>
        <taxon>Craniata</taxon>
        <taxon>Vertebrata</taxon>
        <taxon>Euteleostomi</taxon>
        <taxon>Actinopterygii</taxon>
        <taxon>Neopterygii</taxon>
        <taxon>Teleostei</taxon>
        <taxon>Anguilliformes</taxon>
        <taxon>Anguillidae</taxon>
        <taxon>Anguilla</taxon>
    </lineage>
</organism>
<feature type="compositionally biased region" description="Basic and acidic residues" evidence="2">
    <location>
        <begin position="258"/>
        <end position="269"/>
    </location>
</feature>
<feature type="coiled-coil region" evidence="1">
    <location>
        <begin position="484"/>
        <end position="620"/>
    </location>
</feature>
<feature type="compositionally biased region" description="Low complexity" evidence="2">
    <location>
        <begin position="317"/>
        <end position="326"/>
    </location>
</feature>
<dbReference type="GO" id="GO:0090162">
    <property type="term" value="P:establishment of epithelial cell polarity"/>
    <property type="evidence" value="ECO:0007669"/>
    <property type="project" value="InterPro"/>
</dbReference>
<dbReference type="Pfam" id="PF21007">
    <property type="entry name" value="FBF1"/>
    <property type="match status" value="1"/>
</dbReference>
<feature type="compositionally biased region" description="Low complexity" evidence="2">
    <location>
        <begin position="236"/>
        <end position="252"/>
    </location>
</feature>
<gene>
    <name evidence="4" type="ORF">ANANG_G00282790</name>
</gene>
<dbReference type="GO" id="GO:0060271">
    <property type="term" value="P:cilium assembly"/>
    <property type="evidence" value="ECO:0007669"/>
    <property type="project" value="InterPro"/>
</dbReference>
<feature type="compositionally biased region" description="Acidic residues" evidence="2">
    <location>
        <begin position="115"/>
        <end position="124"/>
    </location>
</feature>
<feature type="coiled-coil region" evidence="1">
    <location>
        <begin position="692"/>
        <end position="719"/>
    </location>
</feature>
<keyword evidence="5" id="KW-1185">Reference proteome</keyword>
<dbReference type="PANTHER" id="PTHR33689:SF1">
    <property type="entry name" value="FAS-BINDING FACTOR 1"/>
    <property type="match status" value="1"/>
</dbReference>
<proteinExistence type="predicted"/>
<feature type="compositionally biased region" description="Basic and acidic residues" evidence="2">
    <location>
        <begin position="412"/>
        <end position="421"/>
    </location>
</feature>
<dbReference type="InterPro" id="IPR033561">
    <property type="entry name" value="FBF1"/>
</dbReference>
<dbReference type="Proteomes" id="UP001044222">
    <property type="component" value="Chromosome 17"/>
</dbReference>
<evidence type="ECO:0000313" key="4">
    <source>
        <dbReference type="EMBL" id="KAG5831779.1"/>
    </source>
</evidence>
<reference evidence="4" key="1">
    <citation type="submission" date="2021-01" db="EMBL/GenBank/DDBJ databases">
        <title>A chromosome-scale assembly of European eel, Anguilla anguilla.</title>
        <authorList>
            <person name="Henkel C."/>
            <person name="Jong-Raadsen S.A."/>
            <person name="Dufour S."/>
            <person name="Weltzien F.-A."/>
            <person name="Palstra A.P."/>
            <person name="Pelster B."/>
            <person name="Spaink H.P."/>
            <person name="Van Den Thillart G.E."/>
            <person name="Jansen H."/>
            <person name="Zahm M."/>
            <person name="Klopp C."/>
            <person name="Cedric C."/>
            <person name="Louis A."/>
            <person name="Berthelot C."/>
            <person name="Parey E."/>
            <person name="Roest Crollius H."/>
            <person name="Montfort J."/>
            <person name="Robinson-Rechavi M."/>
            <person name="Bucao C."/>
            <person name="Bouchez O."/>
            <person name="Gislard M."/>
            <person name="Lluch J."/>
            <person name="Milhes M."/>
            <person name="Lampietro C."/>
            <person name="Lopez Roques C."/>
            <person name="Donnadieu C."/>
            <person name="Braasch I."/>
            <person name="Desvignes T."/>
            <person name="Postlethwait J."/>
            <person name="Bobe J."/>
            <person name="Guiguen Y."/>
            <person name="Dirks R."/>
        </authorList>
    </citation>
    <scope>NUCLEOTIDE SEQUENCE</scope>
    <source>
        <strain evidence="4">Tag_6206</strain>
        <tissue evidence="4">Liver</tissue>
    </source>
</reference>
<feature type="compositionally biased region" description="Acidic residues" evidence="2">
    <location>
        <begin position="36"/>
        <end position="46"/>
    </location>
</feature>
<dbReference type="PANTHER" id="PTHR33689">
    <property type="entry name" value="FAS-BINDING FACTOR 1"/>
    <property type="match status" value="1"/>
</dbReference>
<feature type="compositionally biased region" description="Polar residues" evidence="2">
    <location>
        <begin position="200"/>
        <end position="210"/>
    </location>
</feature>
<dbReference type="GO" id="GO:0005814">
    <property type="term" value="C:centriole"/>
    <property type="evidence" value="ECO:0007669"/>
    <property type="project" value="TreeGrafter"/>
</dbReference>
<feature type="compositionally biased region" description="Polar residues" evidence="2">
    <location>
        <begin position="72"/>
        <end position="86"/>
    </location>
</feature>
<dbReference type="GO" id="GO:0036064">
    <property type="term" value="C:ciliary basal body"/>
    <property type="evidence" value="ECO:0007669"/>
    <property type="project" value="TreeGrafter"/>
</dbReference>
<feature type="domain" description="Fas-binding factor 1 C-terminal" evidence="3">
    <location>
        <begin position="494"/>
        <end position="1013"/>
    </location>
</feature>